<dbReference type="GO" id="GO:0009055">
    <property type="term" value="F:electron transfer activity"/>
    <property type="evidence" value="ECO:0007669"/>
    <property type="project" value="InterPro"/>
</dbReference>
<dbReference type="InterPro" id="IPR009056">
    <property type="entry name" value="Cyt_c-like_dom"/>
</dbReference>
<dbReference type="PROSITE" id="PS50222">
    <property type="entry name" value="EF_HAND_2"/>
    <property type="match status" value="1"/>
</dbReference>
<name>A0A7M1S1V8_9BACT</name>
<dbReference type="PROSITE" id="PS51257">
    <property type="entry name" value="PROKAR_LIPOPROTEIN"/>
    <property type="match status" value="1"/>
</dbReference>
<accession>A0A7M1S1V8</accession>
<keyword evidence="1 4" id="KW-0349">Heme</keyword>
<keyword evidence="2 4" id="KW-0479">Metal-binding</keyword>
<dbReference type="InterPro" id="IPR002048">
    <property type="entry name" value="EF_hand_dom"/>
</dbReference>
<dbReference type="PROSITE" id="PS51007">
    <property type="entry name" value="CYTC"/>
    <property type="match status" value="1"/>
</dbReference>
<dbReference type="GO" id="GO:0005509">
    <property type="term" value="F:calcium ion binding"/>
    <property type="evidence" value="ECO:0007669"/>
    <property type="project" value="InterPro"/>
</dbReference>
<reference evidence="7 8" key="1">
    <citation type="submission" date="2020-10" db="EMBL/GenBank/DDBJ databases">
        <title>The genome of sulfurovum sp.</title>
        <authorList>
            <person name="Xie S."/>
            <person name="Shao Z."/>
            <person name="Jiang L."/>
        </authorList>
    </citation>
    <scope>NUCLEOTIDE SEQUENCE [LARGE SCALE GENOMIC DNA]</scope>
    <source>
        <strain evidence="7 8">ST-419</strain>
    </source>
</reference>
<evidence type="ECO:0000259" key="5">
    <source>
        <dbReference type="PROSITE" id="PS50222"/>
    </source>
</evidence>
<dbReference type="SUPFAM" id="SSF46626">
    <property type="entry name" value="Cytochrome c"/>
    <property type="match status" value="1"/>
</dbReference>
<dbReference type="EMBL" id="CP063164">
    <property type="protein sequence ID" value="QOR61423.1"/>
    <property type="molecule type" value="Genomic_DNA"/>
</dbReference>
<dbReference type="KEGG" id="sinu:IMZ28_08200"/>
<dbReference type="Gene3D" id="1.10.238.10">
    <property type="entry name" value="EF-hand"/>
    <property type="match status" value="1"/>
</dbReference>
<dbReference type="InterPro" id="IPR011992">
    <property type="entry name" value="EF-hand-dom_pair"/>
</dbReference>
<organism evidence="7 8">
    <name type="scientific">Sulfurovum indicum</name>
    <dbReference type="NCBI Taxonomy" id="2779528"/>
    <lineage>
        <taxon>Bacteria</taxon>
        <taxon>Pseudomonadati</taxon>
        <taxon>Campylobacterota</taxon>
        <taxon>Epsilonproteobacteria</taxon>
        <taxon>Campylobacterales</taxon>
        <taxon>Sulfurovaceae</taxon>
        <taxon>Sulfurovum</taxon>
    </lineage>
</organism>
<protein>
    <submittedName>
        <fullName evidence="7">EF-hand domain-containing protein</fullName>
    </submittedName>
</protein>
<evidence type="ECO:0000256" key="2">
    <source>
        <dbReference type="ARBA" id="ARBA00022723"/>
    </source>
</evidence>
<dbReference type="InterPro" id="IPR018247">
    <property type="entry name" value="EF_Hand_1_Ca_BS"/>
</dbReference>
<dbReference type="GO" id="GO:0020037">
    <property type="term" value="F:heme binding"/>
    <property type="evidence" value="ECO:0007669"/>
    <property type="project" value="InterPro"/>
</dbReference>
<gene>
    <name evidence="7" type="ORF">IMZ28_08200</name>
</gene>
<dbReference type="Pfam" id="PF13499">
    <property type="entry name" value="EF-hand_7"/>
    <property type="match status" value="1"/>
</dbReference>
<proteinExistence type="predicted"/>
<evidence type="ECO:0000313" key="8">
    <source>
        <dbReference type="Proteomes" id="UP000595074"/>
    </source>
</evidence>
<feature type="domain" description="EF-hand" evidence="5">
    <location>
        <begin position="143"/>
        <end position="169"/>
    </location>
</feature>
<evidence type="ECO:0000256" key="1">
    <source>
        <dbReference type="ARBA" id="ARBA00022617"/>
    </source>
</evidence>
<dbReference type="CDD" id="cd00051">
    <property type="entry name" value="EFh"/>
    <property type="match status" value="1"/>
</dbReference>
<evidence type="ECO:0000256" key="3">
    <source>
        <dbReference type="ARBA" id="ARBA00023004"/>
    </source>
</evidence>
<dbReference type="PROSITE" id="PS00018">
    <property type="entry name" value="EF_HAND_1"/>
    <property type="match status" value="2"/>
</dbReference>
<dbReference type="InterPro" id="IPR036909">
    <property type="entry name" value="Cyt_c-like_dom_sf"/>
</dbReference>
<dbReference type="SUPFAM" id="SSF47473">
    <property type="entry name" value="EF-hand"/>
    <property type="match status" value="1"/>
</dbReference>
<keyword evidence="8" id="KW-1185">Reference proteome</keyword>
<dbReference type="AlphaFoldDB" id="A0A7M1S1V8"/>
<dbReference type="Proteomes" id="UP000595074">
    <property type="component" value="Chromosome"/>
</dbReference>
<keyword evidence="3 4" id="KW-0408">Iron</keyword>
<feature type="domain" description="Cytochrome c" evidence="6">
    <location>
        <begin position="23"/>
        <end position="125"/>
    </location>
</feature>
<sequence>MKFTANSITIITLITLSCIEASSEKIDTRLLYKNKCKICHTTRLVTLQGKGNLTGPPADEVMLHVKEKYPEKEEAVKFMVDYIMDPSVTKALCASIDKFGLMPSMKNTITPNEAKAISEMMFDTFPREAFSKMEMQSRRGITFKTIDRNGDGSISPEEFKLFRAKRNNIDPESFRGNLYFQKVDLDHNGKMSKDEFQKMREGRMR</sequence>
<evidence type="ECO:0000256" key="4">
    <source>
        <dbReference type="PROSITE-ProRule" id="PRU00433"/>
    </source>
</evidence>
<evidence type="ECO:0000259" key="6">
    <source>
        <dbReference type="PROSITE" id="PS51007"/>
    </source>
</evidence>
<dbReference type="RefSeq" id="WP_197548096.1">
    <property type="nucleotide sequence ID" value="NZ_CP063164.1"/>
</dbReference>
<evidence type="ECO:0000313" key="7">
    <source>
        <dbReference type="EMBL" id="QOR61423.1"/>
    </source>
</evidence>
<dbReference type="Gene3D" id="1.10.760.10">
    <property type="entry name" value="Cytochrome c-like domain"/>
    <property type="match status" value="1"/>
</dbReference>